<dbReference type="Proteomes" id="UP000268857">
    <property type="component" value="Unassembled WGS sequence"/>
</dbReference>
<keyword evidence="3" id="KW-1185">Reference proteome</keyword>
<dbReference type="EMBL" id="RSCJ01000006">
    <property type="protein sequence ID" value="RUR83713.1"/>
    <property type="molecule type" value="Genomic_DNA"/>
</dbReference>
<evidence type="ECO:0000313" key="2">
    <source>
        <dbReference type="EMBL" id="RUR83713.1"/>
    </source>
</evidence>
<dbReference type="AlphaFoldDB" id="A0A433NLD5"/>
<reference evidence="2 3" key="1">
    <citation type="journal article" date="2019" name="Genome Biol. Evol.">
        <title>Day and night: Metabolic profiles and evolutionary relationships of six axenic non-marine cyanobacteria.</title>
        <authorList>
            <person name="Will S.E."/>
            <person name="Henke P."/>
            <person name="Boedeker C."/>
            <person name="Huang S."/>
            <person name="Brinkmann H."/>
            <person name="Rohde M."/>
            <person name="Jarek M."/>
            <person name="Friedl T."/>
            <person name="Seufert S."/>
            <person name="Schumacher M."/>
            <person name="Overmann J."/>
            <person name="Neumann-Schaal M."/>
            <person name="Petersen J."/>
        </authorList>
    </citation>
    <scope>NUCLEOTIDE SEQUENCE [LARGE SCALE GENOMIC DNA]</scope>
    <source>
        <strain evidence="2 3">PCC 6912</strain>
    </source>
</reference>
<keyword evidence="1" id="KW-0732">Signal</keyword>
<proteinExistence type="predicted"/>
<dbReference type="RefSeq" id="WP_016877574.1">
    <property type="nucleotide sequence ID" value="NZ_AJLN01000017.1"/>
</dbReference>
<name>A0A433NLD5_CHLFR</name>
<dbReference type="OrthoDB" id="513268at2"/>
<feature type="signal peptide" evidence="1">
    <location>
        <begin position="1"/>
        <end position="31"/>
    </location>
</feature>
<sequence length="124" mass="13416">MNKKFLLALLSSPVVFTSLVSTLGVANPAHATQPVIRMKDGEACIKHPHGGYTFVCTRVSQKDLASRRSTPTSTVSSAQSSSEKIAMLDFTEEESNAAIQLFGCDCPYCMNSLRALRGQAPMVY</sequence>
<feature type="chain" id="PRO_5019368345" evidence="1">
    <location>
        <begin position="32"/>
        <end position="124"/>
    </location>
</feature>
<evidence type="ECO:0000313" key="3">
    <source>
        <dbReference type="Proteomes" id="UP000268857"/>
    </source>
</evidence>
<accession>A0A433NLD5</accession>
<protein>
    <submittedName>
        <fullName evidence="2">Uncharacterized protein</fullName>
    </submittedName>
</protein>
<comment type="caution">
    <text evidence="2">The sequence shown here is derived from an EMBL/GenBank/DDBJ whole genome shotgun (WGS) entry which is preliminary data.</text>
</comment>
<organism evidence="2 3">
    <name type="scientific">Chlorogloeopsis fritschii PCC 6912</name>
    <dbReference type="NCBI Taxonomy" id="211165"/>
    <lineage>
        <taxon>Bacteria</taxon>
        <taxon>Bacillati</taxon>
        <taxon>Cyanobacteriota</taxon>
        <taxon>Cyanophyceae</taxon>
        <taxon>Nostocales</taxon>
        <taxon>Chlorogloeopsidaceae</taxon>
        <taxon>Chlorogloeopsis</taxon>
    </lineage>
</organism>
<gene>
    <name evidence="2" type="ORF">PCC6912_19560</name>
</gene>
<evidence type="ECO:0000256" key="1">
    <source>
        <dbReference type="SAM" id="SignalP"/>
    </source>
</evidence>